<organism evidence="3 4">
    <name type="scientific">Spirosoma validum</name>
    <dbReference type="NCBI Taxonomy" id="2771355"/>
    <lineage>
        <taxon>Bacteria</taxon>
        <taxon>Pseudomonadati</taxon>
        <taxon>Bacteroidota</taxon>
        <taxon>Cytophagia</taxon>
        <taxon>Cytophagales</taxon>
        <taxon>Cytophagaceae</taxon>
        <taxon>Spirosoma</taxon>
    </lineage>
</organism>
<dbReference type="Gene3D" id="3.40.50.10140">
    <property type="entry name" value="Toll/interleukin-1 receptor homology (TIR) domain"/>
    <property type="match status" value="1"/>
</dbReference>
<proteinExistence type="predicted"/>
<keyword evidence="1" id="KW-0472">Membrane</keyword>
<evidence type="ECO:0000313" key="4">
    <source>
        <dbReference type="Proteomes" id="UP000653797"/>
    </source>
</evidence>
<dbReference type="SUPFAM" id="SSF52200">
    <property type="entry name" value="Toll/Interleukin receptor TIR domain"/>
    <property type="match status" value="1"/>
</dbReference>
<feature type="transmembrane region" description="Helical" evidence="1">
    <location>
        <begin position="131"/>
        <end position="149"/>
    </location>
</feature>
<evidence type="ECO:0000313" key="3">
    <source>
        <dbReference type="EMBL" id="MBD2755076.1"/>
    </source>
</evidence>
<accession>A0A927B3R1</accession>
<protein>
    <submittedName>
        <fullName evidence="3">Toll/interleukin-1 receptor domain-containing protein</fullName>
    </submittedName>
</protein>
<dbReference type="Proteomes" id="UP000653797">
    <property type="component" value="Unassembled WGS sequence"/>
</dbReference>
<keyword evidence="1" id="KW-0812">Transmembrane</keyword>
<dbReference type="InterPro" id="IPR000157">
    <property type="entry name" value="TIR_dom"/>
</dbReference>
<dbReference type="RefSeq" id="WP_191040697.1">
    <property type="nucleotide sequence ID" value="NZ_JACXAA010000007.1"/>
</dbReference>
<dbReference type="InterPro" id="IPR035897">
    <property type="entry name" value="Toll_tir_struct_dom_sf"/>
</dbReference>
<keyword evidence="3" id="KW-0675">Receptor</keyword>
<evidence type="ECO:0000256" key="1">
    <source>
        <dbReference type="SAM" id="Phobius"/>
    </source>
</evidence>
<name>A0A927B3R1_9BACT</name>
<comment type="caution">
    <text evidence="3">The sequence shown here is derived from an EMBL/GenBank/DDBJ whole genome shotgun (WGS) entry which is preliminary data.</text>
</comment>
<sequence>MPSNLFVSYSHLVAPIVKLLRLNSEFVFHDADSIQPGARWRTEIQEGIRKADLVILFWCDHSRWSTEVAAEWILAITLNKNIVPVLLDDTHLVSDLSEFQWLDFRGFIVHTFSIAAPPNYKNEKKTNKVSWYFWSFFLLIVIVINGFLFHSSRYGDSIKDTSVLQEQPAKNEPRYPSDSVTSLDISITAHSPILDSGYYSFLKCRNIDLEVFAD</sequence>
<keyword evidence="1" id="KW-1133">Transmembrane helix</keyword>
<dbReference type="EMBL" id="JACXAA010000007">
    <property type="protein sequence ID" value="MBD2755076.1"/>
    <property type="molecule type" value="Genomic_DNA"/>
</dbReference>
<gene>
    <name evidence="3" type="ORF">IC230_19390</name>
</gene>
<keyword evidence="4" id="KW-1185">Reference proteome</keyword>
<evidence type="ECO:0000259" key="2">
    <source>
        <dbReference type="Pfam" id="PF13676"/>
    </source>
</evidence>
<reference evidence="3" key="1">
    <citation type="submission" date="2020-09" db="EMBL/GenBank/DDBJ databases">
        <authorList>
            <person name="Kim M.K."/>
        </authorList>
    </citation>
    <scope>NUCLEOTIDE SEQUENCE</scope>
    <source>
        <strain evidence="3">BT704</strain>
    </source>
</reference>
<dbReference type="Pfam" id="PF13676">
    <property type="entry name" value="TIR_2"/>
    <property type="match status" value="1"/>
</dbReference>
<feature type="domain" description="TIR" evidence="2">
    <location>
        <begin position="6"/>
        <end position="105"/>
    </location>
</feature>
<dbReference type="AlphaFoldDB" id="A0A927B3R1"/>
<dbReference type="GO" id="GO:0007165">
    <property type="term" value="P:signal transduction"/>
    <property type="evidence" value="ECO:0007669"/>
    <property type="project" value="InterPro"/>
</dbReference>